<evidence type="ECO:0000256" key="8">
    <source>
        <dbReference type="SAM" id="SignalP"/>
    </source>
</evidence>
<sequence length="458" mass="47104">MVLRSAGAVCAALTVFGALVLTGPPAAVAAEPPVPTTATSAAETLGAHKPSAEVLRALRRDLGLTETQARTRLVNEAEAGTRAGRLQNALGERFAGAWLHGSTSADLTVATTDVADVPVIEAGGAKAAVAKVALEDLRAAKVRLDAAVVRTRKPLDTPVRYVDIRANQVTVQATSRSAANALVAAAGVDRKLVGVKVSADRPRALYDIRGGDAFHNIEERARCSVGFSVTMDEQRGFATAGHCGRPGDRTTGYNGVGQGSFRASTFPGRDMAWVRVNNDWTTTPDVKADGGRNVQITGSAQALVGAAICRSGSTSGWHCGRIEQHDTSVSYAEGTVDGVTETTVCAEAGDSGGSFVSGTQAQGVLSGGSGDCTSGGTTYYQPINPLLATYRLVLTTSTSATGTPGGVPAESAGTWAAGQVYGVGSEATYGGVTYKCLQAHQAQTAWQPASTPALWQRI</sequence>
<dbReference type="PRINTS" id="PR00861">
    <property type="entry name" value="ALYTICPTASE"/>
</dbReference>
<evidence type="ECO:0000256" key="7">
    <source>
        <dbReference type="ARBA" id="ARBA00023157"/>
    </source>
</evidence>
<dbReference type="GO" id="GO:0004553">
    <property type="term" value="F:hydrolase activity, hydrolyzing O-glycosyl compounds"/>
    <property type="evidence" value="ECO:0007669"/>
    <property type="project" value="InterPro"/>
</dbReference>
<dbReference type="GO" id="GO:0030246">
    <property type="term" value="F:carbohydrate binding"/>
    <property type="evidence" value="ECO:0007669"/>
    <property type="project" value="InterPro"/>
</dbReference>
<dbReference type="GO" id="GO:0006508">
    <property type="term" value="P:proteolysis"/>
    <property type="evidence" value="ECO:0007669"/>
    <property type="project" value="UniProtKB-KW"/>
</dbReference>
<organism evidence="10 11">
    <name type="scientific">Streptomyces flaveus</name>
    <dbReference type="NCBI Taxonomy" id="66370"/>
    <lineage>
        <taxon>Bacteria</taxon>
        <taxon>Bacillati</taxon>
        <taxon>Actinomycetota</taxon>
        <taxon>Actinomycetes</taxon>
        <taxon>Kitasatosporales</taxon>
        <taxon>Streptomycetaceae</taxon>
        <taxon>Streptomyces</taxon>
        <taxon>Streptomyces aurantiacus group</taxon>
    </lineage>
</organism>
<keyword evidence="6" id="KW-0865">Zymogen</keyword>
<reference evidence="10" key="1">
    <citation type="journal article" date="2014" name="Int. J. Syst. Evol. Microbiol.">
        <title>Complete genome sequence of Corynebacterium casei LMG S-19264T (=DSM 44701T), isolated from a smear-ripened cheese.</title>
        <authorList>
            <consortium name="US DOE Joint Genome Institute (JGI-PGF)"/>
            <person name="Walter F."/>
            <person name="Albersmeier A."/>
            <person name="Kalinowski J."/>
            <person name="Ruckert C."/>
        </authorList>
    </citation>
    <scope>NUCLEOTIDE SEQUENCE</scope>
    <source>
        <strain evidence="10">JCM 3035</strain>
    </source>
</reference>
<dbReference type="InterPro" id="IPR004236">
    <property type="entry name" value="Pept_S1_alpha_lytic"/>
</dbReference>
<dbReference type="Gene3D" id="2.10.10.20">
    <property type="entry name" value="Carbohydrate-binding module superfamily 5/12"/>
    <property type="match status" value="1"/>
</dbReference>
<accession>A0A917QQ70</accession>
<name>A0A917QQ70_9ACTN</name>
<dbReference type="SUPFAM" id="SSF51055">
    <property type="entry name" value="Carbohydrate binding domain"/>
    <property type="match status" value="1"/>
</dbReference>
<dbReference type="Gene3D" id="2.40.10.10">
    <property type="entry name" value="Trypsin-like serine proteases"/>
    <property type="match status" value="2"/>
</dbReference>
<dbReference type="GO" id="GO:0005975">
    <property type="term" value="P:carbohydrate metabolic process"/>
    <property type="evidence" value="ECO:0007669"/>
    <property type="project" value="InterPro"/>
</dbReference>
<comment type="similarity">
    <text evidence="1">Belongs to the peptidase S1 family.</text>
</comment>
<dbReference type="InterPro" id="IPR043504">
    <property type="entry name" value="Peptidase_S1_PA_chymotrypsin"/>
</dbReference>
<evidence type="ECO:0000256" key="3">
    <source>
        <dbReference type="ARBA" id="ARBA00022729"/>
    </source>
</evidence>
<dbReference type="InterPro" id="IPR001316">
    <property type="entry name" value="Pept_S1A_streptogrisin"/>
</dbReference>
<evidence type="ECO:0000256" key="5">
    <source>
        <dbReference type="ARBA" id="ARBA00022825"/>
    </source>
</evidence>
<dbReference type="AlphaFoldDB" id="A0A917QQ70"/>
<evidence type="ECO:0000313" key="11">
    <source>
        <dbReference type="Proteomes" id="UP000637788"/>
    </source>
</evidence>
<keyword evidence="2 10" id="KW-0645">Protease</keyword>
<dbReference type="Pfam" id="PF02839">
    <property type="entry name" value="CBM_5_12"/>
    <property type="match status" value="1"/>
</dbReference>
<reference evidence="10" key="2">
    <citation type="submission" date="2020-09" db="EMBL/GenBank/DDBJ databases">
        <authorList>
            <person name="Sun Q."/>
            <person name="Ohkuma M."/>
        </authorList>
    </citation>
    <scope>NUCLEOTIDE SEQUENCE</scope>
    <source>
        <strain evidence="10">JCM 3035</strain>
    </source>
</reference>
<evidence type="ECO:0000259" key="9">
    <source>
        <dbReference type="SMART" id="SM00495"/>
    </source>
</evidence>
<dbReference type="InterPro" id="IPR003610">
    <property type="entry name" value="CBM5/12"/>
</dbReference>
<keyword evidence="3 8" id="KW-0732">Signal</keyword>
<dbReference type="RefSeq" id="WP_189321732.1">
    <property type="nucleotide sequence ID" value="NZ_BMPQ01000004.1"/>
</dbReference>
<protein>
    <submittedName>
        <fullName evidence="10">Serine protease</fullName>
    </submittedName>
</protein>
<evidence type="ECO:0000256" key="4">
    <source>
        <dbReference type="ARBA" id="ARBA00022801"/>
    </source>
</evidence>
<gene>
    <name evidence="10" type="ORF">GCM10010094_22780</name>
</gene>
<dbReference type="GO" id="GO:0005576">
    <property type="term" value="C:extracellular region"/>
    <property type="evidence" value="ECO:0007669"/>
    <property type="project" value="InterPro"/>
</dbReference>
<proteinExistence type="inferred from homology"/>
<dbReference type="InterPro" id="IPR036573">
    <property type="entry name" value="CBM_sf_5/12"/>
</dbReference>
<dbReference type="InterPro" id="IPR035070">
    <property type="entry name" value="Streptogrisin_prodomain"/>
</dbReference>
<evidence type="ECO:0000313" key="10">
    <source>
        <dbReference type="EMBL" id="GGK61633.1"/>
    </source>
</evidence>
<evidence type="ECO:0000256" key="1">
    <source>
        <dbReference type="ARBA" id="ARBA00007664"/>
    </source>
</evidence>
<feature type="chain" id="PRO_5038139631" evidence="8">
    <location>
        <begin position="30"/>
        <end position="458"/>
    </location>
</feature>
<dbReference type="CDD" id="cd12214">
    <property type="entry name" value="ChiA1_BD"/>
    <property type="match status" value="1"/>
</dbReference>
<evidence type="ECO:0000256" key="6">
    <source>
        <dbReference type="ARBA" id="ARBA00023145"/>
    </source>
</evidence>
<dbReference type="Proteomes" id="UP000637788">
    <property type="component" value="Unassembled WGS sequence"/>
</dbReference>
<dbReference type="EMBL" id="BMPQ01000004">
    <property type="protein sequence ID" value="GGK61633.1"/>
    <property type="molecule type" value="Genomic_DNA"/>
</dbReference>
<keyword evidence="11" id="KW-1185">Reference proteome</keyword>
<dbReference type="Pfam" id="PF02983">
    <property type="entry name" value="Pro_Al_protease"/>
    <property type="match status" value="1"/>
</dbReference>
<keyword evidence="4" id="KW-0378">Hydrolase</keyword>
<keyword evidence="7" id="KW-1015">Disulfide bond</keyword>
<comment type="caution">
    <text evidence="10">The sequence shown here is derived from an EMBL/GenBank/DDBJ whole genome shotgun (WGS) entry which is preliminary data.</text>
</comment>
<dbReference type="InterPro" id="IPR009003">
    <property type="entry name" value="Peptidase_S1_PA"/>
</dbReference>
<dbReference type="SUPFAM" id="SSF50494">
    <property type="entry name" value="Trypsin-like serine proteases"/>
    <property type="match status" value="1"/>
</dbReference>
<keyword evidence="5" id="KW-0720">Serine protease</keyword>
<feature type="domain" description="Chitin-binding type-3" evidence="9">
    <location>
        <begin position="412"/>
        <end position="458"/>
    </location>
</feature>
<dbReference type="SMART" id="SM00495">
    <property type="entry name" value="ChtBD3"/>
    <property type="match status" value="1"/>
</dbReference>
<dbReference type="GO" id="GO:0004252">
    <property type="term" value="F:serine-type endopeptidase activity"/>
    <property type="evidence" value="ECO:0007669"/>
    <property type="project" value="InterPro"/>
</dbReference>
<dbReference type="CDD" id="cd21112">
    <property type="entry name" value="alphaLP-like"/>
    <property type="match status" value="1"/>
</dbReference>
<dbReference type="Gene3D" id="3.30.300.50">
    <property type="match status" value="2"/>
</dbReference>
<evidence type="ECO:0000256" key="2">
    <source>
        <dbReference type="ARBA" id="ARBA00022670"/>
    </source>
</evidence>
<feature type="signal peptide" evidence="8">
    <location>
        <begin position="1"/>
        <end position="29"/>
    </location>
</feature>